<proteinExistence type="predicted"/>
<organism evidence="1">
    <name type="scientific">Siphoviridae sp. ctwIM10</name>
    <dbReference type="NCBI Taxonomy" id="2825728"/>
    <lineage>
        <taxon>Viruses</taxon>
        <taxon>Duplodnaviria</taxon>
        <taxon>Heunggongvirae</taxon>
        <taxon>Uroviricota</taxon>
        <taxon>Caudoviricetes</taxon>
    </lineage>
</organism>
<accession>A0A8S5U847</accession>
<sequence length="154" mass="16722">MALKQHENLLAVYPEILGRLKTVKGIKAVKEIGELAELLAQGTAKRKAAPLDGAVYVVFGGSTFADEAKNGKYLKSTLHFTFVLARSYTANGKSTLYEVGETLTAIQRAFSGWDAGDEYAVTPFRRIASPSIEYNDGFAFYPISFACDTVQAAN</sequence>
<dbReference type="InterPro" id="IPR056912">
    <property type="entry name" value="Phage_JBD30_tail_term-like"/>
</dbReference>
<name>A0A8S5U847_9CAUD</name>
<dbReference type="Pfam" id="PF23840">
    <property type="entry name" value="Phage_tail_terminator"/>
    <property type="match status" value="1"/>
</dbReference>
<reference evidence="1" key="1">
    <citation type="journal article" date="2021" name="Proc. Natl. Acad. Sci. U.S.A.">
        <title>A Catalog of Tens of Thousands of Viruses from Human Metagenomes Reveals Hidden Associations with Chronic Diseases.</title>
        <authorList>
            <person name="Tisza M.J."/>
            <person name="Buck C.B."/>
        </authorList>
    </citation>
    <scope>NUCLEOTIDE SEQUENCE</scope>
    <source>
        <strain evidence="1">CtwIM10</strain>
    </source>
</reference>
<dbReference type="Gene3D" id="3.30.2000.10">
    <property type="entry name" value="Phage tail protein-like"/>
    <property type="match status" value="1"/>
</dbReference>
<dbReference type="InterPro" id="IPR038042">
    <property type="entry name" value="Gp37-like"/>
</dbReference>
<evidence type="ECO:0000313" key="1">
    <source>
        <dbReference type="EMBL" id="DAF90657.1"/>
    </source>
</evidence>
<dbReference type="EMBL" id="BK016033">
    <property type="protein sequence ID" value="DAF90657.1"/>
    <property type="molecule type" value="Genomic_DNA"/>
</dbReference>
<protein>
    <submittedName>
        <fullName evidence="1">Uncharacterized protein</fullName>
    </submittedName>
</protein>